<gene>
    <name evidence="2" type="ORF">OBBRIDRAFT_801505</name>
</gene>
<sequence length="191" mass="20437">MSKPVSGTWGTEHSTIPRTVAGARTPCRKSKIMPVAETRPVSARRARAVTAPQPRGSPGTARTTCGLGPRRGGRTAATQCIPQTFQAEVRRHGGGSAAQQCGRETGRGGIAHKYAGAGVWPRSAALWKRRDWLGLGRRENRTSEPQSTAEETTEARLKGLAEALTSLQPGIVPLDNSKSDYHFPPVASVKY</sequence>
<evidence type="ECO:0000313" key="3">
    <source>
        <dbReference type="Proteomes" id="UP000250043"/>
    </source>
</evidence>
<feature type="region of interest" description="Disordered" evidence="1">
    <location>
        <begin position="38"/>
        <end position="76"/>
    </location>
</feature>
<accession>A0A8E2DQK6</accession>
<proteinExistence type="predicted"/>
<keyword evidence="3" id="KW-1185">Reference proteome</keyword>
<organism evidence="2 3">
    <name type="scientific">Obba rivulosa</name>
    <dbReference type="NCBI Taxonomy" id="1052685"/>
    <lineage>
        <taxon>Eukaryota</taxon>
        <taxon>Fungi</taxon>
        <taxon>Dikarya</taxon>
        <taxon>Basidiomycota</taxon>
        <taxon>Agaricomycotina</taxon>
        <taxon>Agaricomycetes</taxon>
        <taxon>Polyporales</taxon>
        <taxon>Gelatoporiaceae</taxon>
        <taxon>Obba</taxon>
    </lineage>
</organism>
<protein>
    <submittedName>
        <fullName evidence="2">Uncharacterized protein</fullName>
    </submittedName>
</protein>
<evidence type="ECO:0000313" key="2">
    <source>
        <dbReference type="EMBL" id="OCH93999.1"/>
    </source>
</evidence>
<dbReference type="EMBL" id="KV722348">
    <property type="protein sequence ID" value="OCH93999.1"/>
    <property type="molecule type" value="Genomic_DNA"/>
</dbReference>
<reference evidence="2 3" key="1">
    <citation type="submission" date="2016-07" db="EMBL/GenBank/DDBJ databases">
        <title>Draft genome of the white-rot fungus Obba rivulosa 3A-2.</title>
        <authorList>
            <consortium name="DOE Joint Genome Institute"/>
            <person name="Miettinen O."/>
            <person name="Riley R."/>
            <person name="Acob R."/>
            <person name="Barry K."/>
            <person name="Cullen D."/>
            <person name="De Vries R."/>
            <person name="Hainaut M."/>
            <person name="Hatakka A."/>
            <person name="Henrissat B."/>
            <person name="Hilden K."/>
            <person name="Kuo R."/>
            <person name="Labutti K."/>
            <person name="Lipzen A."/>
            <person name="Makela M.R."/>
            <person name="Sandor L."/>
            <person name="Spatafora J.W."/>
            <person name="Grigoriev I.V."/>
            <person name="Hibbett D.S."/>
        </authorList>
    </citation>
    <scope>NUCLEOTIDE SEQUENCE [LARGE SCALE GENOMIC DNA]</scope>
    <source>
        <strain evidence="2 3">3A-2</strain>
    </source>
</reference>
<name>A0A8E2DQK6_9APHY</name>
<evidence type="ECO:0000256" key="1">
    <source>
        <dbReference type="SAM" id="MobiDB-lite"/>
    </source>
</evidence>
<dbReference type="AlphaFoldDB" id="A0A8E2DQK6"/>
<dbReference type="Proteomes" id="UP000250043">
    <property type="component" value="Unassembled WGS sequence"/>
</dbReference>